<dbReference type="AlphaFoldDB" id="A0A0E9S808"/>
<sequence length="35" mass="4123">MVLCHLVTERGNTWEASSNETQHYKYLDVHFSNLV</sequence>
<reference evidence="1" key="2">
    <citation type="journal article" date="2015" name="Fish Shellfish Immunol.">
        <title>Early steps in the European eel (Anguilla anguilla)-Vibrio vulnificus interaction in the gills: Role of the RtxA13 toxin.</title>
        <authorList>
            <person name="Callol A."/>
            <person name="Pajuelo D."/>
            <person name="Ebbesson L."/>
            <person name="Teles M."/>
            <person name="MacKenzie S."/>
            <person name="Amaro C."/>
        </authorList>
    </citation>
    <scope>NUCLEOTIDE SEQUENCE</scope>
</reference>
<protein>
    <submittedName>
        <fullName evidence="1">Uncharacterized protein</fullName>
    </submittedName>
</protein>
<dbReference type="EMBL" id="GBXM01071899">
    <property type="protein sequence ID" value="JAH36678.1"/>
    <property type="molecule type" value="Transcribed_RNA"/>
</dbReference>
<organism evidence="1">
    <name type="scientific">Anguilla anguilla</name>
    <name type="common">European freshwater eel</name>
    <name type="synonym">Muraena anguilla</name>
    <dbReference type="NCBI Taxonomy" id="7936"/>
    <lineage>
        <taxon>Eukaryota</taxon>
        <taxon>Metazoa</taxon>
        <taxon>Chordata</taxon>
        <taxon>Craniata</taxon>
        <taxon>Vertebrata</taxon>
        <taxon>Euteleostomi</taxon>
        <taxon>Actinopterygii</taxon>
        <taxon>Neopterygii</taxon>
        <taxon>Teleostei</taxon>
        <taxon>Anguilliformes</taxon>
        <taxon>Anguillidae</taxon>
        <taxon>Anguilla</taxon>
    </lineage>
</organism>
<evidence type="ECO:0000313" key="1">
    <source>
        <dbReference type="EMBL" id="JAH36678.1"/>
    </source>
</evidence>
<accession>A0A0E9S808</accession>
<name>A0A0E9S808_ANGAN</name>
<proteinExistence type="predicted"/>
<reference evidence="1" key="1">
    <citation type="submission" date="2014-11" db="EMBL/GenBank/DDBJ databases">
        <authorList>
            <person name="Amaro Gonzalez C."/>
        </authorList>
    </citation>
    <scope>NUCLEOTIDE SEQUENCE</scope>
</reference>